<sequence>MIAEWMVRCEASEEAIAFCDLIAEQAAWLFAVRDAELFVLAVHEAVVNAVKAVRQAGLEEGVVSLSFSMTDDEVTVAVEDDGGGIPQETMEQLGGKTLADVLLAESGRGLLLIHEIMDATALVERAGGRRVLVMKMQRAQHRPF</sequence>
<dbReference type="EMBL" id="CP014342">
    <property type="protein sequence ID" value="AMX83684.1"/>
    <property type="molecule type" value="Genomic_DNA"/>
</dbReference>
<evidence type="ECO:0000313" key="4">
    <source>
        <dbReference type="Proteomes" id="UP000076226"/>
    </source>
</evidence>
<keyword evidence="1" id="KW-0808">Transferase</keyword>
<dbReference type="GO" id="GO:0005524">
    <property type="term" value="F:ATP binding"/>
    <property type="evidence" value="ECO:0007669"/>
    <property type="project" value="UniProtKB-KW"/>
</dbReference>
<organism evidence="3 4">
    <name type="scientific">Geobacillus subterraneus</name>
    <dbReference type="NCBI Taxonomy" id="129338"/>
    <lineage>
        <taxon>Bacteria</taxon>
        <taxon>Bacillati</taxon>
        <taxon>Bacillota</taxon>
        <taxon>Bacilli</taxon>
        <taxon>Bacillales</taxon>
        <taxon>Anoxybacillaceae</taxon>
        <taxon>Geobacillus</taxon>
    </lineage>
</organism>
<dbReference type="Proteomes" id="UP000076226">
    <property type="component" value="Chromosome"/>
</dbReference>
<dbReference type="Pfam" id="PF13581">
    <property type="entry name" value="HATPase_c_2"/>
    <property type="match status" value="1"/>
</dbReference>
<protein>
    <submittedName>
        <fullName evidence="3">ATP-binding protein</fullName>
    </submittedName>
</protein>
<dbReference type="CDD" id="cd16936">
    <property type="entry name" value="HATPase_RsbW-like"/>
    <property type="match status" value="1"/>
</dbReference>
<gene>
    <name evidence="3" type="ORF">GS3922_08440</name>
</gene>
<dbReference type="SUPFAM" id="SSF55874">
    <property type="entry name" value="ATPase domain of HSP90 chaperone/DNA topoisomerase II/histidine kinase"/>
    <property type="match status" value="1"/>
</dbReference>
<keyword evidence="3" id="KW-0067">ATP-binding</keyword>
<accession>A0ABM6ABM4</accession>
<name>A0ABM6ABM4_9BACL</name>
<dbReference type="Gene3D" id="3.30.565.10">
    <property type="entry name" value="Histidine kinase-like ATPase, C-terminal domain"/>
    <property type="match status" value="1"/>
</dbReference>
<dbReference type="InterPro" id="IPR050267">
    <property type="entry name" value="Anti-sigma-factor_SerPK"/>
</dbReference>
<evidence type="ECO:0000313" key="3">
    <source>
        <dbReference type="EMBL" id="AMX83684.1"/>
    </source>
</evidence>
<dbReference type="PANTHER" id="PTHR35526:SF3">
    <property type="entry name" value="ANTI-SIGMA-F FACTOR RSBW"/>
    <property type="match status" value="1"/>
</dbReference>
<reference evidence="3 4" key="1">
    <citation type="submission" date="2016-02" db="EMBL/GenBank/DDBJ databases">
        <title>Complete genome sequence of Geobacillus subterraneus KCTC 3922T.</title>
        <authorList>
            <person name="Lee D.-W."/>
            <person name="Lee Y.-J."/>
            <person name="Lee S.-J."/>
            <person name="Park G.-S."/>
            <person name="Lee S.-J."/>
            <person name="Shin J.-H."/>
        </authorList>
    </citation>
    <scope>NUCLEOTIDE SEQUENCE [LARGE SCALE GENOMIC DNA]</scope>
    <source>
        <strain evidence="3 4">KCTC 3922</strain>
    </source>
</reference>
<proteinExistence type="predicted"/>
<keyword evidence="1" id="KW-0418">Kinase</keyword>
<dbReference type="RefSeq" id="WP_023817603.1">
    <property type="nucleotide sequence ID" value="NZ_CP014342.1"/>
</dbReference>
<evidence type="ECO:0000256" key="1">
    <source>
        <dbReference type="ARBA" id="ARBA00022527"/>
    </source>
</evidence>
<keyword evidence="4" id="KW-1185">Reference proteome</keyword>
<keyword evidence="1" id="KW-0723">Serine/threonine-protein kinase</keyword>
<dbReference type="InterPro" id="IPR003594">
    <property type="entry name" value="HATPase_dom"/>
</dbReference>
<keyword evidence="3" id="KW-0547">Nucleotide-binding</keyword>
<dbReference type="PANTHER" id="PTHR35526">
    <property type="entry name" value="ANTI-SIGMA-F FACTOR RSBW-RELATED"/>
    <property type="match status" value="1"/>
</dbReference>
<evidence type="ECO:0000259" key="2">
    <source>
        <dbReference type="Pfam" id="PF13581"/>
    </source>
</evidence>
<feature type="domain" description="Histidine kinase/HSP90-like ATPase" evidence="2">
    <location>
        <begin position="26"/>
        <end position="134"/>
    </location>
</feature>
<dbReference type="InterPro" id="IPR036890">
    <property type="entry name" value="HATPase_C_sf"/>
</dbReference>